<accession>A0ACC2FTB4</accession>
<evidence type="ECO:0000313" key="1">
    <source>
        <dbReference type="EMBL" id="KAJ7994561.1"/>
    </source>
</evidence>
<comment type="caution">
    <text evidence="1">The sequence shown here is derived from an EMBL/GenBank/DDBJ whole genome shotgun (WGS) entry which is preliminary data.</text>
</comment>
<gene>
    <name evidence="1" type="ORF">DPEC_G00250740</name>
</gene>
<proteinExistence type="predicted"/>
<dbReference type="EMBL" id="CM055749">
    <property type="protein sequence ID" value="KAJ7994561.1"/>
    <property type="molecule type" value="Genomic_DNA"/>
</dbReference>
<organism evidence="1 2">
    <name type="scientific">Dallia pectoralis</name>
    <name type="common">Alaska blackfish</name>
    <dbReference type="NCBI Taxonomy" id="75939"/>
    <lineage>
        <taxon>Eukaryota</taxon>
        <taxon>Metazoa</taxon>
        <taxon>Chordata</taxon>
        <taxon>Craniata</taxon>
        <taxon>Vertebrata</taxon>
        <taxon>Euteleostomi</taxon>
        <taxon>Actinopterygii</taxon>
        <taxon>Neopterygii</taxon>
        <taxon>Teleostei</taxon>
        <taxon>Protacanthopterygii</taxon>
        <taxon>Esociformes</taxon>
        <taxon>Umbridae</taxon>
        <taxon>Dallia</taxon>
    </lineage>
</organism>
<reference evidence="1" key="1">
    <citation type="submission" date="2021-05" db="EMBL/GenBank/DDBJ databases">
        <authorList>
            <person name="Pan Q."/>
            <person name="Jouanno E."/>
            <person name="Zahm M."/>
            <person name="Klopp C."/>
            <person name="Cabau C."/>
            <person name="Louis A."/>
            <person name="Berthelot C."/>
            <person name="Parey E."/>
            <person name="Roest Crollius H."/>
            <person name="Montfort J."/>
            <person name="Robinson-Rechavi M."/>
            <person name="Bouchez O."/>
            <person name="Lampietro C."/>
            <person name="Lopez Roques C."/>
            <person name="Donnadieu C."/>
            <person name="Postlethwait J."/>
            <person name="Bobe J."/>
            <person name="Dillon D."/>
            <person name="Chandos A."/>
            <person name="von Hippel F."/>
            <person name="Guiguen Y."/>
        </authorList>
    </citation>
    <scope>NUCLEOTIDE SEQUENCE</scope>
    <source>
        <strain evidence="1">YG-Jan2019</strain>
    </source>
</reference>
<evidence type="ECO:0000313" key="2">
    <source>
        <dbReference type="Proteomes" id="UP001157502"/>
    </source>
</evidence>
<sequence length="626" mass="69654">MRDCGCTQLYSTQWHSLGDTLHCLDIYRHIQISASEQERSLVCFCNQPRVIVFQNESNCTCFCFIGQNVAQEGKMFNFSVFLFSIWSAAIGIGHGCPERCDCFDKYGRHFAECSYKDLIDIPEELPSNVTNLSLSANKIVLVRSGSFDNVTQVTSLWMGHNEIVTIQPGTLVPLVLLRILDISFNKMVDFPWEDLQNLTALELLKMNHNKLTRLPRDAFANLNALRSLRLNNNRFTTVVAGTFDGLISLSHLQLYDNPFACHCDMDWLRDWILETTISVPEKNAIVCDSPKRLRGAVIVNMPKSKCRAPKRKYNNLPSPAPSAQMNGHPPRASGKCTLTSETQYISNQAFNGSLNVVRQYTFDFGIIALGLSETDAKVTLNPLLLSKNSTHLQFSTSEGVHAVITEPHSQSEGSRKTPLDTGLYLCLTSDPGHSAVQWSRIEDGVHTYLFQDLHPGTNYSLCLSFRGDDCEVQVLFTTRRQVPNLLIIIVVCTCLLTVSTVPLLGATCFHLVYKYRGKTYKLIMKAKDHQYHMERNLVVNYHLRNSYAESQRQIAASEVGGDGEEPGSESGCGEGVREGYAEGSAVTESFTLSQYKGNTGGGSEVGSDYSDKLPLGAEAVNISGRY</sequence>
<name>A0ACC2FTB4_DALPE</name>
<dbReference type="Proteomes" id="UP001157502">
    <property type="component" value="Chromosome 22"/>
</dbReference>
<protein>
    <submittedName>
        <fullName evidence="1">Uncharacterized protein</fullName>
    </submittedName>
</protein>
<keyword evidence="2" id="KW-1185">Reference proteome</keyword>